<gene>
    <name evidence="3" type="ORF">H9716_07645</name>
</gene>
<reference evidence="3" key="2">
    <citation type="submission" date="2021-04" db="EMBL/GenBank/DDBJ databases">
        <authorList>
            <person name="Gilroy R."/>
        </authorList>
    </citation>
    <scope>NUCLEOTIDE SEQUENCE</scope>
    <source>
        <strain evidence="3">CHK188-4685</strain>
    </source>
</reference>
<evidence type="ECO:0000256" key="1">
    <source>
        <dbReference type="SAM" id="Phobius"/>
    </source>
</evidence>
<protein>
    <recommendedName>
        <fullName evidence="5">LPXTG cell wall anchor domain-containing protein</fullName>
    </recommendedName>
</protein>
<dbReference type="Proteomes" id="UP000886804">
    <property type="component" value="Unassembled WGS sequence"/>
</dbReference>
<evidence type="ECO:0000256" key="2">
    <source>
        <dbReference type="SAM" id="SignalP"/>
    </source>
</evidence>
<feature type="transmembrane region" description="Helical" evidence="1">
    <location>
        <begin position="268"/>
        <end position="293"/>
    </location>
</feature>
<name>A0A9D2L836_9FIRM</name>
<keyword evidence="1" id="KW-0812">Transmembrane</keyword>
<keyword evidence="1" id="KW-0472">Membrane</keyword>
<organism evidence="3 4">
    <name type="scientific">Candidatus Enterocloster faecavium</name>
    <dbReference type="NCBI Taxonomy" id="2838560"/>
    <lineage>
        <taxon>Bacteria</taxon>
        <taxon>Bacillati</taxon>
        <taxon>Bacillota</taxon>
        <taxon>Clostridia</taxon>
        <taxon>Lachnospirales</taxon>
        <taxon>Lachnospiraceae</taxon>
        <taxon>Enterocloster</taxon>
    </lineage>
</organism>
<sequence length="308" mass="35259">MSGYGRLRYIWILLLVMLWLFPGSAQAETLHQSRILTQEEKENFHGPPEEYQDGEGHIYNLKNWQLEEVPGESGWREIEQEVIYRQVEAAEQIPHTIPYHEQAEGQEVRGVLTEADRMTIGERWSGDFEILLIFHSYGADAYTLGELTLTVSENFPPAQEYEAQLLGILGLPLTDYEILQMEWRGEPYENEDGSLCRMAAALGNKRLRDYRVIYRGELAWPAPSSYELTMVYQKREEQEVVLAEENAVRSPAQEAEKGAGEGKKKWSWIQAGAAVTLALGLLGMALGLFLLGLSRRREYKKKHDRPGR</sequence>
<proteinExistence type="predicted"/>
<accession>A0A9D2L836</accession>
<dbReference type="EMBL" id="DWYS01000092">
    <property type="protein sequence ID" value="HJB07724.1"/>
    <property type="molecule type" value="Genomic_DNA"/>
</dbReference>
<feature type="chain" id="PRO_5038601735" description="LPXTG cell wall anchor domain-containing protein" evidence="2">
    <location>
        <begin position="28"/>
        <end position="308"/>
    </location>
</feature>
<evidence type="ECO:0008006" key="5">
    <source>
        <dbReference type="Google" id="ProtNLM"/>
    </source>
</evidence>
<evidence type="ECO:0000313" key="3">
    <source>
        <dbReference type="EMBL" id="HJB07724.1"/>
    </source>
</evidence>
<evidence type="ECO:0000313" key="4">
    <source>
        <dbReference type="Proteomes" id="UP000886804"/>
    </source>
</evidence>
<dbReference type="AlphaFoldDB" id="A0A9D2L836"/>
<reference evidence="3" key="1">
    <citation type="journal article" date="2021" name="PeerJ">
        <title>Extensive microbial diversity within the chicken gut microbiome revealed by metagenomics and culture.</title>
        <authorList>
            <person name="Gilroy R."/>
            <person name="Ravi A."/>
            <person name="Getino M."/>
            <person name="Pursley I."/>
            <person name="Horton D.L."/>
            <person name="Alikhan N.F."/>
            <person name="Baker D."/>
            <person name="Gharbi K."/>
            <person name="Hall N."/>
            <person name="Watson M."/>
            <person name="Adriaenssens E.M."/>
            <person name="Foster-Nyarko E."/>
            <person name="Jarju S."/>
            <person name="Secka A."/>
            <person name="Antonio M."/>
            <person name="Oren A."/>
            <person name="Chaudhuri R.R."/>
            <person name="La Ragione R."/>
            <person name="Hildebrand F."/>
            <person name="Pallen M.J."/>
        </authorList>
    </citation>
    <scope>NUCLEOTIDE SEQUENCE</scope>
    <source>
        <strain evidence="3">CHK188-4685</strain>
    </source>
</reference>
<comment type="caution">
    <text evidence="3">The sequence shown here is derived from an EMBL/GenBank/DDBJ whole genome shotgun (WGS) entry which is preliminary data.</text>
</comment>
<feature type="signal peptide" evidence="2">
    <location>
        <begin position="1"/>
        <end position="27"/>
    </location>
</feature>
<keyword evidence="2" id="KW-0732">Signal</keyword>
<keyword evidence="1" id="KW-1133">Transmembrane helix</keyword>